<dbReference type="Gene3D" id="2.130.10.10">
    <property type="entry name" value="YVTN repeat-like/Quinoprotein amine dehydrogenase"/>
    <property type="match status" value="1"/>
</dbReference>
<feature type="compositionally biased region" description="Basic and acidic residues" evidence="4">
    <location>
        <begin position="613"/>
        <end position="627"/>
    </location>
</feature>
<comment type="subcellular location">
    <subcellularLocation>
        <location evidence="1">Nucleus</location>
    </subcellularLocation>
</comment>
<dbReference type="PANTHER" id="PTHR44267:SF1">
    <property type="entry name" value="WD REPEAT-CONTAINING PROTEIN 43"/>
    <property type="match status" value="1"/>
</dbReference>
<keyword evidence="2" id="KW-0539">Nucleus</keyword>
<protein>
    <submittedName>
        <fullName evidence="6">Utp5p</fullName>
    </submittedName>
</protein>
<dbReference type="InterPro" id="IPR052414">
    <property type="entry name" value="U3_snoRNA-assoc_WDR"/>
</dbReference>
<evidence type="ECO:0000256" key="1">
    <source>
        <dbReference type="ARBA" id="ARBA00004123"/>
    </source>
</evidence>
<dbReference type="AlphaFoldDB" id="C7GSC5"/>
<evidence type="ECO:0000313" key="6">
    <source>
        <dbReference type="EMBL" id="EEU06285.1"/>
    </source>
</evidence>
<feature type="compositionally biased region" description="Acidic residues" evidence="4">
    <location>
        <begin position="570"/>
        <end position="612"/>
    </location>
</feature>
<organism evidence="6 7">
    <name type="scientific">Saccharomyces cerevisiae (strain JAY291)</name>
    <name type="common">Baker's yeast</name>
    <dbReference type="NCBI Taxonomy" id="574961"/>
    <lineage>
        <taxon>Eukaryota</taxon>
        <taxon>Fungi</taxon>
        <taxon>Dikarya</taxon>
        <taxon>Ascomycota</taxon>
        <taxon>Saccharomycotina</taxon>
        <taxon>Saccharomycetes</taxon>
        <taxon>Saccharomycetales</taxon>
        <taxon>Saccharomycetaceae</taxon>
        <taxon>Saccharomyces</taxon>
    </lineage>
</organism>
<feature type="region of interest" description="Disordered" evidence="4">
    <location>
        <begin position="565"/>
        <end position="644"/>
    </location>
</feature>
<evidence type="ECO:0000256" key="4">
    <source>
        <dbReference type="SAM" id="MobiDB-lite"/>
    </source>
</evidence>
<dbReference type="EMBL" id="ACFL01000181">
    <property type="protein sequence ID" value="EEU06285.1"/>
    <property type="molecule type" value="Genomic_DNA"/>
</dbReference>
<feature type="domain" description="Small-subunit processome Utp12" evidence="5">
    <location>
        <begin position="448"/>
        <end position="549"/>
    </location>
</feature>
<dbReference type="Proteomes" id="UP000008073">
    <property type="component" value="Unassembled WGS sequence"/>
</dbReference>
<evidence type="ECO:0000256" key="3">
    <source>
        <dbReference type="ARBA" id="ARBA00038335"/>
    </source>
</evidence>
<gene>
    <name evidence="6" type="primary">UTP5</name>
    <name evidence="6" type="ORF">C1Q_03264</name>
</gene>
<comment type="similarity">
    <text evidence="3">Belongs to the UTP5 family.</text>
</comment>
<accession>C7GSC5</accession>
<dbReference type="OrthoDB" id="30195at2759"/>
<name>C7GSC5_YEAS2</name>
<dbReference type="GO" id="GO:0032040">
    <property type="term" value="C:small-subunit processome"/>
    <property type="evidence" value="ECO:0007669"/>
    <property type="project" value="UniProtKB-ARBA"/>
</dbReference>
<evidence type="ECO:0000313" key="7">
    <source>
        <dbReference type="Proteomes" id="UP000008073"/>
    </source>
</evidence>
<dbReference type="InterPro" id="IPR015943">
    <property type="entry name" value="WD40/YVTN_repeat-like_dom_sf"/>
</dbReference>
<dbReference type="SUPFAM" id="SSF50978">
    <property type="entry name" value="WD40 repeat-like"/>
    <property type="match status" value="1"/>
</dbReference>
<dbReference type="GO" id="GO:0000462">
    <property type="term" value="P:maturation of SSU-rRNA from tricistronic rRNA transcript (SSU-rRNA, 5.8S rRNA, LSU-rRNA)"/>
    <property type="evidence" value="ECO:0007669"/>
    <property type="project" value="TreeGrafter"/>
</dbReference>
<sequence length="644" mass="72079">MDSPVLQSAYDPSGQYLCYVTVALDKQRVGVQPTQRATSSGVDTVWNENFLYLEDSKLKVTCLKWVNLASSDTVAIILGMNNGEIWLYSVLANEVTYKFTTGNSYEIKDIDLMGNQLWCIDSSDAFYQFDLLQFKLLQHFRINNCVQLNKLTIVPAGDSVAQLLVASHSISLIDIEEKKVVMTFPGHVSPVSTLQVITNEFFISGAEGDRFLNVYDIHSGMTKCVLVAESDIKELSHSGQADSIAVTTEDGSLEIFVDPLVSSSTKKRGNKSKKSSKKIQIASKDGRKVPIYNAFINKDLLNVSWLQNATMPYFKNLQWREIPNEYTVEISLNWNNKNNSADRDLHGKDLASATNYVEGNARVTSGDNFKHVDDAIKSWERELTSLEQEQAQTPQANELLTETFGDKLESSTVARISGKKTNLKGSNLKTATTTGTVAVILSQALQSNDHSLLETVLNNRDERVIRDTIFRLKPALAVILLERLAERIARQTHRQGPLNVWVKWCLIIHGGYLVSIPNLMSTLSSLHSTLKRRSDLLPRLLALDARLDCTINKYKTLNYEAGDIHSSEPVVEEDEDDVEYNEELDDAGLIEDGEESYGSEEEEEEGDSDNEEEQKHTSSKQDGRLETEQSDGEEEAGYSDVEME</sequence>
<comment type="caution">
    <text evidence="6">The sequence shown here is derived from an EMBL/GenBank/DDBJ whole genome shotgun (WGS) entry which is preliminary data.</text>
</comment>
<reference evidence="6 7" key="1">
    <citation type="journal article" date="2009" name="Genome Res.">
        <title>Genome structure of a Saccharomyces cerevisiae strain widely used in bioethanol production.</title>
        <authorList>
            <person name="Argueso J.L."/>
            <person name="Carazzolle M.F."/>
            <person name="Mieczkowski P.A."/>
            <person name="Duarte F.M."/>
            <person name="Netto O.V."/>
            <person name="Missawa S.K."/>
            <person name="Galzerani F."/>
            <person name="Costa G.G."/>
            <person name="Vidal R.O."/>
            <person name="Noronha M.F."/>
            <person name="Dominska M."/>
            <person name="Andrietta M.G."/>
            <person name="Andrietta S.R."/>
            <person name="Cunha A.F."/>
            <person name="Gomes L.H."/>
            <person name="Tavares F.C."/>
            <person name="Alcarde A.R."/>
            <person name="Dietrich F.S."/>
            <person name="McCusker J.H."/>
            <person name="Petes T.D."/>
            <person name="Pereira G.A."/>
        </authorList>
    </citation>
    <scope>NUCLEOTIDE SEQUENCE [LARGE SCALE GENOMIC DNA]</scope>
    <source>
        <strain evidence="6 7">JAY291</strain>
    </source>
</reference>
<dbReference type="InterPro" id="IPR036322">
    <property type="entry name" value="WD40_repeat_dom_sf"/>
</dbReference>
<feature type="compositionally biased region" description="Acidic residues" evidence="4">
    <location>
        <begin position="628"/>
        <end position="644"/>
    </location>
</feature>
<dbReference type="Pfam" id="PF04003">
    <property type="entry name" value="Utp12"/>
    <property type="match status" value="1"/>
</dbReference>
<evidence type="ECO:0000259" key="5">
    <source>
        <dbReference type="Pfam" id="PF04003"/>
    </source>
</evidence>
<dbReference type="InterPro" id="IPR007148">
    <property type="entry name" value="SSU_processome_Utp12"/>
</dbReference>
<dbReference type="PANTHER" id="PTHR44267">
    <property type="entry name" value="WD REPEAT-CONTAINING PROTEIN 43"/>
    <property type="match status" value="1"/>
</dbReference>
<proteinExistence type="inferred from homology"/>
<evidence type="ECO:0000256" key="2">
    <source>
        <dbReference type="ARBA" id="ARBA00023242"/>
    </source>
</evidence>